<feature type="transmembrane region" description="Helical" evidence="1">
    <location>
        <begin position="56"/>
        <end position="82"/>
    </location>
</feature>
<dbReference type="EMBL" id="CM007896">
    <property type="protein sequence ID" value="OTG20396.1"/>
    <property type="molecule type" value="Genomic_DNA"/>
</dbReference>
<evidence type="ECO:0000313" key="3">
    <source>
        <dbReference type="Proteomes" id="UP000215914"/>
    </source>
</evidence>
<dbReference type="Proteomes" id="UP000215914">
    <property type="component" value="Chromosome 7"/>
</dbReference>
<dbReference type="InParanoid" id="A0A251UC04"/>
<keyword evidence="1" id="KW-0472">Membrane</keyword>
<accession>A0A251UC04</accession>
<dbReference type="AlphaFoldDB" id="A0A251UC04"/>
<reference evidence="3" key="1">
    <citation type="journal article" date="2017" name="Nature">
        <title>The sunflower genome provides insights into oil metabolism, flowering and Asterid evolution.</title>
        <authorList>
            <person name="Badouin H."/>
            <person name="Gouzy J."/>
            <person name="Grassa C.J."/>
            <person name="Murat F."/>
            <person name="Staton S.E."/>
            <person name="Cottret L."/>
            <person name="Lelandais-Briere C."/>
            <person name="Owens G.L."/>
            <person name="Carrere S."/>
            <person name="Mayjonade B."/>
            <person name="Legrand L."/>
            <person name="Gill N."/>
            <person name="Kane N.C."/>
            <person name="Bowers J.E."/>
            <person name="Hubner S."/>
            <person name="Bellec A."/>
            <person name="Berard A."/>
            <person name="Berges H."/>
            <person name="Blanchet N."/>
            <person name="Boniface M.C."/>
            <person name="Brunel D."/>
            <person name="Catrice O."/>
            <person name="Chaidir N."/>
            <person name="Claudel C."/>
            <person name="Donnadieu C."/>
            <person name="Faraut T."/>
            <person name="Fievet G."/>
            <person name="Helmstetter N."/>
            <person name="King M."/>
            <person name="Knapp S.J."/>
            <person name="Lai Z."/>
            <person name="Le Paslier M.C."/>
            <person name="Lippi Y."/>
            <person name="Lorenzon L."/>
            <person name="Mandel J.R."/>
            <person name="Marage G."/>
            <person name="Marchand G."/>
            <person name="Marquand E."/>
            <person name="Bret-Mestries E."/>
            <person name="Morien E."/>
            <person name="Nambeesan S."/>
            <person name="Nguyen T."/>
            <person name="Pegot-Espagnet P."/>
            <person name="Pouilly N."/>
            <person name="Raftis F."/>
            <person name="Sallet E."/>
            <person name="Schiex T."/>
            <person name="Thomas J."/>
            <person name="Vandecasteele C."/>
            <person name="Vares D."/>
            <person name="Vear F."/>
            <person name="Vautrin S."/>
            <person name="Crespi M."/>
            <person name="Mangin B."/>
            <person name="Burke J.M."/>
            <person name="Salse J."/>
            <person name="Munos S."/>
            <person name="Vincourt P."/>
            <person name="Rieseberg L.H."/>
            <person name="Langlade N.B."/>
        </authorList>
    </citation>
    <scope>NUCLEOTIDE SEQUENCE [LARGE SCALE GENOMIC DNA]</scope>
    <source>
        <strain evidence="3">cv. SF193</strain>
    </source>
</reference>
<protein>
    <submittedName>
        <fullName evidence="2">Uncharacterized protein</fullName>
    </submittedName>
</protein>
<evidence type="ECO:0000256" key="1">
    <source>
        <dbReference type="SAM" id="Phobius"/>
    </source>
</evidence>
<name>A0A251UC04_HELAN</name>
<keyword evidence="1" id="KW-1133">Transmembrane helix</keyword>
<keyword evidence="3" id="KW-1185">Reference proteome</keyword>
<sequence length="95" mass="10356">MLRGSLSTHFLHDTGSLLIHSLLSRLLVTRRPKTVEVQDESATIEDKDKATAKGEFVGALVSVLCLYSVFCWCTCVCTLSVFGHDVNDVLISAVS</sequence>
<organism evidence="2 3">
    <name type="scientific">Helianthus annuus</name>
    <name type="common">Common sunflower</name>
    <dbReference type="NCBI Taxonomy" id="4232"/>
    <lineage>
        <taxon>Eukaryota</taxon>
        <taxon>Viridiplantae</taxon>
        <taxon>Streptophyta</taxon>
        <taxon>Embryophyta</taxon>
        <taxon>Tracheophyta</taxon>
        <taxon>Spermatophyta</taxon>
        <taxon>Magnoliopsida</taxon>
        <taxon>eudicotyledons</taxon>
        <taxon>Gunneridae</taxon>
        <taxon>Pentapetalae</taxon>
        <taxon>asterids</taxon>
        <taxon>campanulids</taxon>
        <taxon>Asterales</taxon>
        <taxon>Asteraceae</taxon>
        <taxon>Asteroideae</taxon>
        <taxon>Heliantheae alliance</taxon>
        <taxon>Heliantheae</taxon>
        <taxon>Helianthus</taxon>
    </lineage>
</organism>
<proteinExistence type="predicted"/>
<keyword evidence="1" id="KW-0812">Transmembrane</keyword>
<evidence type="ECO:0000313" key="2">
    <source>
        <dbReference type="EMBL" id="OTG20396.1"/>
    </source>
</evidence>
<gene>
    <name evidence="2" type="ORF">HannXRQ_Chr07g0192611</name>
</gene>